<dbReference type="GO" id="GO:0005509">
    <property type="term" value="F:calcium ion binding"/>
    <property type="evidence" value="ECO:0007669"/>
    <property type="project" value="InterPro"/>
</dbReference>
<keyword evidence="18" id="KW-1185">Reference proteome</keyword>
<feature type="active site" description="Proton donor/acceptor" evidence="14">
    <location>
        <position position="274"/>
    </location>
</feature>
<evidence type="ECO:0000313" key="17">
    <source>
        <dbReference type="EMBL" id="VVC31559.1"/>
    </source>
</evidence>
<comment type="cofactor">
    <cofactor evidence="15">
        <name>Zn(2+)</name>
        <dbReference type="ChEBI" id="CHEBI:29105"/>
    </cofactor>
    <text evidence="15">Binds 1 divalent metal cation per subunit.</text>
</comment>
<evidence type="ECO:0000259" key="16">
    <source>
        <dbReference type="Pfam" id="PF08450"/>
    </source>
</evidence>
<comment type="similarity">
    <text evidence="6">Belongs to the SMP-30/CGR1 family.</text>
</comment>
<evidence type="ECO:0000256" key="8">
    <source>
        <dbReference type="ARBA" id="ARBA00016808"/>
    </source>
</evidence>
<dbReference type="OrthoDB" id="423498at2759"/>
<dbReference type="SUPFAM" id="SSF63829">
    <property type="entry name" value="Calcium-dependent phosphotriesterase"/>
    <property type="match status" value="1"/>
</dbReference>
<comment type="cofactor">
    <cofactor evidence="4">
        <name>Mg(2+)</name>
        <dbReference type="ChEBI" id="CHEBI:18420"/>
    </cofactor>
</comment>
<reference evidence="17 18" key="1">
    <citation type="submission" date="2019-08" db="EMBL/GenBank/DDBJ databases">
        <authorList>
            <person name="Alioto T."/>
            <person name="Alioto T."/>
            <person name="Gomez Garrido J."/>
        </authorList>
    </citation>
    <scope>NUCLEOTIDE SEQUENCE [LARGE SCALE GENOMIC DNA]</scope>
</reference>
<dbReference type="PRINTS" id="PR01791">
    <property type="entry name" value="REGUCALCIN"/>
</dbReference>
<dbReference type="PANTHER" id="PTHR10907:SF66">
    <property type="entry name" value="MIP34848P1-RELATED"/>
    <property type="match status" value="1"/>
</dbReference>
<evidence type="ECO:0000256" key="5">
    <source>
        <dbReference type="ARBA" id="ARBA00004496"/>
    </source>
</evidence>
<dbReference type="PRINTS" id="PR01790">
    <property type="entry name" value="SMP30FAMILY"/>
</dbReference>
<protein>
    <recommendedName>
        <fullName evidence="8">Regucalcin</fullName>
        <ecNumber evidence="7">3.1.1.17</ecNumber>
    </recommendedName>
    <alternativeName>
        <fullName evidence="13">Gluconolactonase</fullName>
    </alternativeName>
</protein>
<dbReference type="GO" id="GO:0019853">
    <property type="term" value="P:L-ascorbic acid biosynthetic process"/>
    <property type="evidence" value="ECO:0007669"/>
    <property type="project" value="TreeGrafter"/>
</dbReference>
<comment type="cofactor">
    <cofactor evidence="2">
        <name>Ca(2+)</name>
        <dbReference type="ChEBI" id="CHEBI:29108"/>
    </cofactor>
</comment>
<keyword evidence="10 15" id="KW-0479">Metal-binding</keyword>
<evidence type="ECO:0000256" key="4">
    <source>
        <dbReference type="ARBA" id="ARBA00001946"/>
    </source>
</evidence>
<feature type="binding site" evidence="15">
    <location>
        <position position="222"/>
    </location>
    <ligand>
        <name>a divalent metal cation</name>
        <dbReference type="ChEBI" id="CHEBI:60240"/>
    </ligand>
</feature>
<evidence type="ECO:0000256" key="14">
    <source>
        <dbReference type="PIRSR" id="PIRSR605511-1"/>
    </source>
</evidence>
<dbReference type="PANTHER" id="PTHR10907">
    <property type="entry name" value="REGUCALCIN"/>
    <property type="match status" value="1"/>
</dbReference>
<organism evidence="17 18">
    <name type="scientific">Cinara cedri</name>
    <dbReference type="NCBI Taxonomy" id="506608"/>
    <lineage>
        <taxon>Eukaryota</taxon>
        <taxon>Metazoa</taxon>
        <taxon>Ecdysozoa</taxon>
        <taxon>Arthropoda</taxon>
        <taxon>Hexapoda</taxon>
        <taxon>Insecta</taxon>
        <taxon>Pterygota</taxon>
        <taxon>Neoptera</taxon>
        <taxon>Paraneoptera</taxon>
        <taxon>Hemiptera</taxon>
        <taxon>Sternorrhyncha</taxon>
        <taxon>Aphidomorpha</taxon>
        <taxon>Aphidoidea</taxon>
        <taxon>Aphididae</taxon>
        <taxon>Lachninae</taxon>
        <taxon>Cinara</taxon>
    </lineage>
</organism>
<dbReference type="GO" id="GO:0004341">
    <property type="term" value="F:gluconolactonase activity"/>
    <property type="evidence" value="ECO:0007669"/>
    <property type="project" value="UniProtKB-EC"/>
</dbReference>
<dbReference type="Gene3D" id="2.120.10.30">
    <property type="entry name" value="TolB, C-terminal domain"/>
    <property type="match status" value="1"/>
</dbReference>
<dbReference type="InterPro" id="IPR011042">
    <property type="entry name" value="6-blade_b-propeller_TolB-like"/>
</dbReference>
<comment type="subcellular location">
    <subcellularLocation>
        <location evidence="5">Cytoplasm</location>
    </subcellularLocation>
</comment>
<comment type="cofactor">
    <cofactor evidence="3">
        <name>Mn(2+)</name>
        <dbReference type="ChEBI" id="CHEBI:29035"/>
    </cofactor>
</comment>
<feature type="binding site" evidence="15">
    <location>
        <position position="167"/>
    </location>
    <ligand>
        <name>substrate</name>
    </ligand>
</feature>
<feature type="domain" description="SMP-30/Gluconolactonase/LRE-like region" evidence="16">
    <location>
        <begin position="72"/>
        <end position="333"/>
    </location>
</feature>
<evidence type="ECO:0000256" key="6">
    <source>
        <dbReference type="ARBA" id="ARBA00008853"/>
    </source>
</evidence>
<dbReference type="GO" id="GO:0005737">
    <property type="term" value="C:cytoplasm"/>
    <property type="evidence" value="ECO:0007669"/>
    <property type="project" value="UniProtKB-SubCell"/>
</dbReference>
<evidence type="ECO:0000256" key="15">
    <source>
        <dbReference type="PIRSR" id="PIRSR605511-2"/>
    </source>
</evidence>
<name>A0A5E4MQB4_9HEMI</name>
<keyword evidence="15" id="KW-0862">Zinc</keyword>
<evidence type="ECO:0000256" key="9">
    <source>
        <dbReference type="ARBA" id="ARBA00022490"/>
    </source>
</evidence>
<dbReference type="InterPro" id="IPR005511">
    <property type="entry name" value="SMP-30"/>
</dbReference>
<dbReference type="InterPro" id="IPR008367">
    <property type="entry name" value="Regucalcin"/>
</dbReference>
<proteinExistence type="inferred from homology"/>
<dbReference type="Pfam" id="PF08450">
    <property type="entry name" value="SGL"/>
    <property type="match status" value="1"/>
</dbReference>
<evidence type="ECO:0000256" key="10">
    <source>
        <dbReference type="ARBA" id="ARBA00022723"/>
    </source>
</evidence>
<keyword evidence="12" id="KW-0106">Calcium</keyword>
<evidence type="ECO:0000313" key="18">
    <source>
        <dbReference type="Proteomes" id="UP000325440"/>
    </source>
</evidence>
<dbReference type="Proteomes" id="UP000325440">
    <property type="component" value="Unassembled WGS sequence"/>
</dbReference>
<dbReference type="InterPro" id="IPR013658">
    <property type="entry name" value="SGL"/>
</dbReference>
<evidence type="ECO:0000256" key="1">
    <source>
        <dbReference type="ARBA" id="ARBA00001589"/>
    </source>
</evidence>
<accession>A0A5E4MQB4</accession>
<gene>
    <name evidence="17" type="ORF">CINCED_3A011058</name>
</gene>
<dbReference type="FunFam" id="2.120.10.30:FF:000027">
    <property type="entry name" value="Regucalcin homologue"/>
    <property type="match status" value="1"/>
</dbReference>
<evidence type="ECO:0000256" key="3">
    <source>
        <dbReference type="ARBA" id="ARBA00001936"/>
    </source>
</evidence>
<evidence type="ECO:0000256" key="13">
    <source>
        <dbReference type="ARBA" id="ARBA00032464"/>
    </source>
</evidence>
<dbReference type="EMBL" id="CABPRJ010000950">
    <property type="protein sequence ID" value="VVC31559.1"/>
    <property type="molecule type" value="Genomic_DNA"/>
</dbReference>
<keyword evidence="11" id="KW-0378">Hydrolase</keyword>
<feature type="binding site" evidence="15">
    <location>
        <position position="274"/>
    </location>
    <ligand>
        <name>a divalent metal cation</name>
        <dbReference type="ChEBI" id="CHEBI:60240"/>
    </ligand>
</feature>
<dbReference type="GO" id="GO:0030234">
    <property type="term" value="F:enzyme regulator activity"/>
    <property type="evidence" value="ECO:0007669"/>
    <property type="project" value="InterPro"/>
</dbReference>
<evidence type="ECO:0000256" key="2">
    <source>
        <dbReference type="ARBA" id="ARBA00001913"/>
    </source>
</evidence>
<feature type="binding site" evidence="15">
    <location>
        <position position="169"/>
    </location>
    <ligand>
        <name>substrate</name>
    </ligand>
</feature>
<keyword evidence="9" id="KW-0963">Cytoplasm</keyword>
<feature type="binding site" evidence="15">
    <location>
        <position position="74"/>
    </location>
    <ligand>
        <name>a divalent metal cation</name>
        <dbReference type="ChEBI" id="CHEBI:60240"/>
    </ligand>
</feature>
<evidence type="ECO:0000256" key="11">
    <source>
        <dbReference type="ARBA" id="ARBA00022801"/>
    </source>
</evidence>
<dbReference type="AlphaFoldDB" id="A0A5E4MQB4"/>
<feature type="binding site" evidence="15">
    <location>
        <position position="187"/>
    </location>
    <ligand>
        <name>substrate</name>
    </ligand>
</feature>
<evidence type="ECO:0000256" key="7">
    <source>
        <dbReference type="ARBA" id="ARBA00013227"/>
    </source>
</evidence>
<dbReference type="EC" id="3.1.1.17" evidence="7"/>
<comment type="catalytic activity">
    <reaction evidence="1">
        <text>D-glucono-1,5-lactone + H2O = D-gluconate + H(+)</text>
        <dbReference type="Rhea" id="RHEA:10440"/>
        <dbReference type="ChEBI" id="CHEBI:15377"/>
        <dbReference type="ChEBI" id="CHEBI:15378"/>
        <dbReference type="ChEBI" id="CHEBI:16217"/>
        <dbReference type="ChEBI" id="CHEBI:18391"/>
        <dbReference type="EC" id="3.1.1.17"/>
    </reaction>
</comment>
<sequence>MFARPLVKMPVPNDSDDNNNNNNYYCDYRHRRVIFSFVWLLGCSIALPQPNHANRSADEAIKIEAVTPALELGEGPHWDISTQNLYFVDLHKSKINRYHPETGDYFSATIGGNYNGPVSFVIPVQGQANTFTVGLRESFGVVKWDGLTPVTSPPEYLKLVDDTPGVRLNDAKADLTGRLWLGTMGGEIKENPGNYYKHQGSLFSVERDGIVVKRLTSVSISNGLAWSLDNKELYYIDTYKFAVEAYDFDIGSGELSNGRVIFDLPANKINGDPDGMTIDTDGNLWVACFNSDLILKIDPKTGKLLLTVHLPAYQITSVAFGGFDLDELYVTTAARFLTEEQKSKKKLSGAVFKLTGTGSIGYAGVPVNLHLCPKNELDII</sequence>
<evidence type="ECO:0000256" key="12">
    <source>
        <dbReference type="ARBA" id="ARBA00022837"/>
    </source>
</evidence>